<organism evidence="2">
    <name type="scientific">uncultured bacterium</name>
    <name type="common">gcode 4</name>
    <dbReference type="NCBI Taxonomy" id="1234023"/>
    <lineage>
        <taxon>Bacteria</taxon>
        <taxon>environmental samples</taxon>
    </lineage>
</organism>
<dbReference type="AlphaFoldDB" id="K1XI48"/>
<evidence type="ECO:0000256" key="1">
    <source>
        <dbReference type="SAM" id="MobiDB-lite"/>
    </source>
</evidence>
<feature type="non-terminal residue" evidence="2">
    <location>
        <position position="1"/>
    </location>
</feature>
<protein>
    <submittedName>
        <fullName evidence="2">Uncharacterized protein</fullName>
    </submittedName>
</protein>
<reference evidence="2" key="1">
    <citation type="journal article" date="2012" name="Science">
        <title>Fermentation, hydrogen, and sulfur metabolism in multiple uncultivated bacterial phyla.</title>
        <authorList>
            <person name="Wrighton K.C."/>
            <person name="Thomas B.C."/>
            <person name="Sharon I."/>
            <person name="Miller C.S."/>
            <person name="Castelle C.J."/>
            <person name="VerBerkmoes N.C."/>
            <person name="Wilkins M.J."/>
            <person name="Hettich R.L."/>
            <person name="Lipton M.S."/>
            <person name="Williams K.H."/>
            <person name="Long P.E."/>
            <person name="Banfield J.F."/>
        </authorList>
    </citation>
    <scope>NUCLEOTIDE SEQUENCE [LARGE SCALE GENOMIC DNA]</scope>
</reference>
<proteinExistence type="predicted"/>
<name>K1XI48_9BACT</name>
<gene>
    <name evidence="2" type="ORF">ACD_78C00187G0002</name>
</gene>
<dbReference type="EMBL" id="AMFJ01034187">
    <property type="protein sequence ID" value="EKD30015.1"/>
    <property type="molecule type" value="Genomic_DNA"/>
</dbReference>
<feature type="region of interest" description="Disordered" evidence="1">
    <location>
        <begin position="13"/>
        <end position="34"/>
    </location>
</feature>
<accession>K1XI48</accession>
<evidence type="ECO:0000313" key="2">
    <source>
        <dbReference type="EMBL" id="EKD30015.1"/>
    </source>
</evidence>
<sequence>DISGVKKVSVDTDLTKDTDGDGNTTNDADSLDPHNTSLIKQGRTIFDLELGAFDSLFIKKVRLTAEDENGNTTSKDLTIVVYAPIPEIQSTSGSIVSGAINESLVWEPIDIFRFRNGKMTRLKIDNLSTALTKENGLFSIPTSHLPDIVLKRSGSGIANISETTGKITLTDPTFQMSVLGATSTNPLKIQIKDSGGQEVFSERFSLPSGARLEGVTSFDGITKNGLYVLPGSSDFSFIKNTSSAPTLPNGGYITDSRRQAIAGISTQGDIYILDDTYSLSYDTSGSYTVLRLRDQSGQVVASMLYRIHGEYVVR</sequence>
<comment type="caution">
    <text evidence="2">The sequence shown here is derived from an EMBL/GenBank/DDBJ whole genome shotgun (WGS) entry which is preliminary data.</text>
</comment>